<dbReference type="PANTHER" id="PTHR34290:SF2">
    <property type="entry name" value="OS04G0668800 PROTEIN"/>
    <property type="match status" value="1"/>
</dbReference>
<dbReference type="EMBL" id="JAERRA010000001">
    <property type="protein sequence ID" value="MBL0719299.1"/>
    <property type="molecule type" value="Genomic_DNA"/>
</dbReference>
<dbReference type="AlphaFoldDB" id="A0A9X1BQV8"/>
<gene>
    <name evidence="1" type="ORF">JI742_05280</name>
</gene>
<organism evidence="1 2">
    <name type="scientific">Aquariibacter lacus</name>
    <dbReference type="NCBI Taxonomy" id="2801332"/>
    <lineage>
        <taxon>Bacteria</taxon>
        <taxon>Pseudomonadati</taxon>
        <taxon>Pseudomonadota</taxon>
        <taxon>Betaproteobacteria</taxon>
        <taxon>Burkholderiales</taxon>
        <taxon>Sphaerotilaceae</taxon>
        <taxon>Aquariibacter</taxon>
    </lineage>
</organism>
<protein>
    <submittedName>
        <fullName evidence="1">DUF393 domain-containing protein</fullName>
    </submittedName>
</protein>
<evidence type="ECO:0000313" key="1">
    <source>
        <dbReference type="EMBL" id="MBL0719299.1"/>
    </source>
</evidence>
<evidence type="ECO:0000313" key="2">
    <source>
        <dbReference type="Proteomes" id="UP000643207"/>
    </source>
</evidence>
<accession>A0A9X1BQV8</accession>
<dbReference type="RefSeq" id="WP_201824563.1">
    <property type="nucleotide sequence ID" value="NZ_JAERRA010000001.1"/>
</dbReference>
<dbReference type="GO" id="GO:0015035">
    <property type="term" value="F:protein-disulfide reductase activity"/>
    <property type="evidence" value="ECO:0007669"/>
    <property type="project" value="InterPro"/>
</dbReference>
<dbReference type="InterPro" id="IPR007263">
    <property type="entry name" value="DCC1-like"/>
</dbReference>
<name>A0A9X1BQV8_9BURK</name>
<dbReference type="PANTHER" id="PTHR34290">
    <property type="entry name" value="SI:CH73-390P7.2"/>
    <property type="match status" value="1"/>
</dbReference>
<dbReference type="InterPro" id="IPR044691">
    <property type="entry name" value="DCC1_Trx"/>
</dbReference>
<keyword evidence="2" id="KW-1185">Reference proteome</keyword>
<reference evidence="1 2" key="1">
    <citation type="submission" date="2021-01" db="EMBL/GenBank/DDBJ databases">
        <title>Piscinibacter sp. Jin2 Genome sequencing and assembly.</title>
        <authorList>
            <person name="Kim I."/>
        </authorList>
    </citation>
    <scope>NUCLEOTIDE SEQUENCE [LARGE SCALE GENOMIC DNA]</scope>
    <source>
        <strain evidence="1 2">Jin2</strain>
    </source>
</reference>
<comment type="caution">
    <text evidence="1">The sequence shown here is derived from an EMBL/GenBank/DDBJ whole genome shotgun (WGS) entry which is preliminary data.</text>
</comment>
<proteinExistence type="predicted"/>
<sequence>MSAALPAACPSATNRPTVYFDGGCPLCRREIAIYRRARGAEALRWCDLSDCPDEALGPGLDRASALSRLHARDADGTLVHGARAFLLIWASLPAFRPLARLGRLPGVRPALDLAYAFFLRLRPLWRPQPACALPPARDDTP</sequence>
<dbReference type="Pfam" id="PF04134">
    <property type="entry name" value="DCC1-like"/>
    <property type="match status" value="1"/>
</dbReference>
<dbReference type="Proteomes" id="UP000643207">
    <property type="component" value="Unassembled WGS sequence"/>
</dbReference>